<keyword evidence="4 7" id="KW-0418">Kinase</keyword>
<dbReference type="PROSITE" id="PS50011">
    <property type="entry name" value="PROTEIN_KINASE_DOM"/>
    <property type="match status" value="1"/>
</dbReference>
<dbReference type="PANTHER" id="PTHR24345">
    <property type="entry name" value="SERINE/THREONINE-PROTEIN KINASE PLK"/>
    <property type="match status" value="1"/>
</dbReference>
<keyword evidence="3" id="KW-0547">Nucleotide-binding</keyword>
<dbReference type="GeneID" id="14907012"/>
<evidence type="ECO:0000256" key="4">
    <source>
        <dbReference type="ARBA" id="ARBA00022777"/>
    </source>
</evidence>
<keyword evidence="2" id="KW-0808">Transferase</keyword>
<dbReference type="PANTHER" id="PTHR24345:SF0">
    <property type="entry name" value="CELL CYCLE SERINE_THREONINE-PROTEIN KINASE CDC5_MSD2"/>
    <property type="match status" value="1"/>
</dbReference>
<accession>G0QV51</accession>
<organism evidence="7 8">
    <name type="scientific">Ichthyophthirius multifiliis</name>
    <name type="common">White spot disease agent</name>
    <name type="synonym">Ich</name>
    <dbReference type="NCBI Taxonomy" id="5932"/>
    <lineage>
        <taxon>Eukaryota</taxon>
        <taxon>Sar</taxon>
        <taxon>Alveolata</taxon>
        <taxon>Ciliophora</taxon>
        <taxon>Intramacronucleata</taxon>
        <taxon>Oligohymenophorea</taxon>
        <taxon>Hymenostomatida</taxon>
        <taxon>Ophryoglenina</taxon>
        <taxon>Ichthyophthirius</taxon>
    </lineage>
</organism>
<dbReference type="Gene3D" id="1.10.510.10">
    <property type="entry name" value="Transferase(Phosphotransferase) domain 1"/>
    <property type="match status" value="1"/>
</dbReference>
<gene>
    <name evidence="7" type="ORF">IMG5_121380</name>
</gene>
<keyword evidence="8" id="KW-1185">Reference proteome</keyword>
<dbReference type="Pfam" id="PF00069">
    <property type="entry name" value="Pkinase"/>
    <property type="match status" value="1"/>
</dbReference>
<dbReference type="eggNOG" id="KOG0575">
    <property type="taxonomic scope" value="Eukaryota"/>
</dbReference>
<dbReference type="InterPro" id="IPR011009">
    <property type="entry name" value="Kinase-like_dom_sf"/>
</dbReference>
<name>G0QV51_ICHMU</name>
<dbReference type="EMBL" id="GL983932">
    <property type="protein sequence ID" value="EGR30892.1"/>
    <property type="molecule type" value="Genomic_DNA"/>
</dbReference>
<dbReference type="OrthoDB" id="371082at2759"/>
<reference evidence="7 8" key="1">
    <citation type="submission" date="2011-07" db="EMBL/GenBank/DDBJ databases">
        <authorList>
            <person name="Coyne R."/>
            <person name="Brami D."/>
            <person name="Johnson J."/>
            <person name="Hostetler J."/>
            <person name="Hannick L."/>
            <person name="Clark T."/>
            <person name="Cassidy-Hanley D."/>
            <person name="Inman J."/>
        </authorList>
    </citation>
    <scope>NUCLEOTIDE SEQUENCE [LARGE SCALE GENOMIC DNA]</scope>
    <source>
        <strain evidence="7 8">G5</strain>
    </source>
</reference>
<dbReference type="OMA" id="YGIHVDI"/>
<protein>
    <submittedName>
        <fullName evidence="7">Protein kinase domain protein</fullName>
    </submittedName>
</protein>
<sequence>MEIKLGDFGLATKLEFDGEKKRTICGTPNYIAPEILDGKVGHSYEVDIWSLGCGHLQIQGNKNQ</sequence>
<evidence type="ECO:0000256" key="5">
    <source>
        <dbReference type="ARBA" id="ARBA00022840"/>
    </source>
</evidence>
<proteinExistence type="predicted"/>
<dbReference type="InterPro" id="IPR000719">
    <property type="entry name" value="Prot_kinase_dom"/>
</dbReference>
<keyword evidence="5" id="KW-0067">ATP-binding</keyword>
<dbReference type="GO" id="GO:0005634">
    <property type="term" value="C:nucleus"/>
    <property type="evidence" value="ECO:0007669"/>
    <property type="project" value="TreeGrafter"/>
</dbReference>
<evidence type="ECO:0000313" key="7">
    <source>
        <dbReference type="EMBL" id="EGR30892.1"/>
    </source>
</evidence>
<dbReference type="STRING" id="857967.G0QV51"/>
<feature type="domain" description="Protein kinase" evidence="6">
    <location>
        <begin position="1"/>
        <end position="64"/>
    </location>
</feature>
<dbReference type="AlphaFoldDB" id="G0QV51"/>
<evidence type="ECO:0000259" key="6">
    <source>
        <dbReference type="PROSITE" id="PS50011"/>
    </source>
</evidence>
<dbReference type="GO" id="GO:0005524">
    <property type="term" value="F:ATP binding"/>
    <property type="evidence" value="ECO:0007669"/>
    <property type="project" value="UniProtKB-KW"/>
</dbReference>
<evidence type="ECO:0000256" key="3">
    <source>
        <dbReference type="ARBA" id="ARBA00022741"/>
    </source>
</evidence>
<evidence type="ECO:0000256" key="1">
    <source>
        <dbReference type="ARBA" id="ARBA00022527"/>
    </source>
</evidence>
<dbReference type="GO" id="GO:0004674">
    <property type="term" value="F:protein serine/threonine kinase activity"/>
    <property type="evidence" value="ECO:0007669"/>
    <property type="project" value="UniProtKB-KW"/>
</dbReference>
<dbReference type="SUPFAM" id="SSF56112">
    <property type="entry name" value="Protein kinase-like (PK-like)"/>
    <property type="match status" value="1"/>
</dbReference>
<dbReference type="RefSeq" id="XP_004032479.1">
    <property type="nucleotide sequence ID" value="XM_004032431.1"/>
</dbReference>
<keyword evidence="1" id="KW-0723">Serine/threonine-protein kinase</keyword>
<dbReference type="InParanoid" id="G0QV51"/>
<evidence type="ECO:0000313" key="8">
    <source>
        <dbReference type="Proteomes" id="UP000008983"/>
    </source>
</evidence>
<dbReference type="Proteomes" id="UP000008983">
    <property type="component" value="Unassembled WGS sequence"/>
</dbReference>
<evidence type="ECO:0000256" key="2">
    <source>
        <dbReference type="ARBA" id="ARBA00022679"/>
    </source>
</evidence>